<organism evidence="9 10">
    <name type="scientific">Roseomonas gilardii</name>
    <dbReference type="NCBI Taxonomy" id="257708"/>
    <lineage>
        <taxon>Bacteria</taxon>
        <taxon>Pseudomonadati</taxon>
        <taxon>Pseudomonadota</taxon>
        <taxon>Alphaproteobacteria</taxon>
        <taxon>Acetobacterales</taxon>
        <taxon>Roseomonadaceae</taxon>
        <taxon>Roseomonas</taxon>
    </lineage>
</organism>
<feature type="transmembrane region" description="Helical" evidence="8">
    <location>
        <begin position="96"/>
        <end position="115"/>
    </location>
</feature>
<dbReference type="EMBL" id="CP015583">
    <property type="protein sequence ID" value="APT57304.1"/>
    <property type="molecule type" value="Genomic_DNA"/>
</dbReference>
<keyword evidence="5 8" id="KW-0812">Transmembrane</keyword>
<proteinExistence type="inferred from homology"/>
<dbReference type="PANTHER" id="PTHR43057">
    <property type="entry name" value="ARSENITE EFFLUX TRANSPORTER"/>
    <property type="match status" value="1"/>
</dbReference>
<dbReference type="AlphaFoldDB" id="A0A1L7AEU1"/>
<feature type="transmembrane region" description="Helical" evidence="8">
    <location>
        <begin position="38"/>
        <end position="56"/>
    </location>
</feature>
<feature type="transmembrane region" description="Helical" evidence="8">
    <location>
        <begin position="167"/>
        <end position="186"/>
    </location>
</feature>
<feature type="transmembrane region" description="Helical" evidence="8">
    <location>
        <begin position="12"/>
        <end position="32"/>
    </location>
</feature>
<evidence type="ECO:0000313" key="9">
    <source>
        <dbReference type="EMBL" id="APT57304.1"/>
    </source>
</evidence>
<dbReference type="PANTHER" id="PTHR43057:SF1">
    <property type="entry name" value="ARSENICAL-RESISTANCE PROTEIN 3"/>
    <property type="match status" value="1"/>
</dbReference>
<name>A0A1L7AEU1_9PROT</name>
<gene>
    <name evidence="9" type="ORF">RGI145_09510</name>
</gene>
<evidence type="ECO:0000256" key="2">
    <source>
        <dbReference type="ARBA" id="ARBA00010110"/>
    </source>
</evidence>
<evidence type="ECO:0000256" key="4">
    <source>
        <dbReference type="ARBA" id="ARBA00022475"/>
    </source>
</evidence>
<evidence type="ECO:0000256" key="7">
    <source>
        <dbReference type="ARBA" id="ARBA00023136"/>
    </source>
</evidence>
<feature type="transmembrane region" description="Helical" evidence="8">
    <location>
        <begin position="231"/>
        <end position="251"/>
    </location>
</feature>
<dbReference type="Pfam" id="PF01758">
    <property type="entry name" value="SBF"/>
    <property type="match status" value="1"/>
</dbReference>
<keyword evidence="3" id="KW-0813">Transport</keyword>
<evidence type="ECO:0000313" key="10">
    <source>
        <dbReference type="Proteomes" id="UP000185494"/>
    </source>
</evidence>
<dbReference type="GO" id="GO:0015105">
    <property type="term" value="F:arsenite transmembrane transporter activity"/>
    <property type="evidence" value="ECO:0007669"/>
    <property type="project" value="TreeGrafter"/>
</dbReference>
<accession>A0A1L7AEU1</accession>
<evidence type="ECO:0000256" key="1">
    <source>
        <dbReference type="ARBA" id="ARBA00004651"/>
    </source>
</evidence>
<dbReference type="InterPro" id="IPR004706">
    <property type="entry name" value="Arsenical-R_Acr3"/>
</dbReference>
<evidence type="ECO:0000256" key="3">
    <source>
        <dbReference type="ARBA" id="ARBA00022448"/>
    </source>
</evidence>
<protein>
    <submittedName>
        <fullName evidence="9">Arsenic resistance protein</fullName>
    </submittedName>
</protein>
<dbReference type="KEGG" id="rgi:RGI145_09510"/>
<dbReference type="Gene3D" id="1.20.1530.20">
    <property type="match status" value="1"/>
</dbReference>
<dbReference type="GO" id="GO:0015104">
    <property type="term" value="F:antimonite transmembrane transporter activity"/>
    <property type="evidence" value="ECO:0007669"/>
    <property type="project" value="TreeGrafter"/>
</dbReference>
<evidence type="ECO:0000256" key="8">
    <source>
        <dbReference type="SAM" id="Phobius"/>
    </source>
</evidence>
<comment type="similarity">
    <text evidence="2">Belongs to the arsenical resistance-3 (ACR3) (TC 2.A.59) family.</text>
</comment>
<dbReference type="InterPro" id="IPR002657">
    <property type="entry name" value="BilAc:Na_symport/Acr3"/>
</dbReference>
<dbReference type="InterPro" id="IPR038770">
    <property type="entry name" value="Na+/solute_symporter_sf"/>
</dbReference>
<feature type="transmembrane region" description="Helical" evidence="8">
    <location>
        <begin position="127"/>
        <end position="147"/>
    </location>
</feature>
<comment type="subcellular location">
    <subcellularLocation>
        <location evidence="1">Cell membrane</location>
        <topology evidence="1">Multi-pass membrane protein</topology>
    </subcellularLocation>
</comment>
<reference evidence="9 10" key="1">
    <citation type="submission" date="2016-05" db="EMBL/GenBank/DDBJ databases">
        <title>Complete Genome and Methylome Analysis of Psychrotrophic Bacterial Isolates from Antarctic Lake Untersee.</title>
        <authorList>
            <person name="Fomenkov A."/>
            <person name="Akimov V.N."/>
            <person name="Vasilyeva L.V."/>
            <person name="Andersen D."/>
            <person name="Vincze T."/>
            <person name="Roberts R.J."/>
        </authorList>
    </citation>
    <scope>NUCLEOTIDE SEQUENCE [LARGE SCALE GENOMIC DNA]</scope>
    <source>
        <strain evidence="9 10">U14-5</strain>
    </source>
</reference>
<dbReference type="STRING" id="257708.RGI145_09510"/>
<keyword evidence="7 8" id="KW-0472">Membrane</keyword>
<dbReference type="RefSeq" id="WP_007002448.1">
    <property type="nucleotide sequence ID" value="NZ_CP015583.1"/>
</dbReference>
<dbReference type="Proteomes" id="UP000185494">
    <property type="component" value="Chromosome 1"/>
</dbReference>
<feature type="transmembrane region" description="Helical" evidence="8">
    <location>
        <begin position="198"/>
        <end position="219"/>
    </location>
</feature>
<evidence type="ECO:0000256" key="6">
    <source>
        <dbReference type="ARBA" id="ARBA00022989"/>
    </source>
</evidence>
<keyword evidence="6 8" id="KW-1133">Transmembrane helix</keyword>
<sequence length="325" mass="33602">MAITRTGLEENQVAIYFAAVVAGAIAAVAAPGAAWGAVINPALAALLYVTFLQVPLADLRRSLANGRFLLTLLAVNFVAAPLVAFALASMLPGEQWVLRLGVLMVLLAPCIDYVVVFTHLGRGDARLILAATPVLLVAQMLLLPVYLGLFIGERAMAMMQPGPFIEAFVWLIAVPLALAAATQAWAARFGAGKAVADAMGWLPVPLMAVVLLVVIAAVAPNVAAQAGSVAMLVPVYVAFAALMPVVGSVISRYAGLEAGAARAVTFSGGTRNSLVVLPLAFAIPEAGALLPAAVVTQTLVELVAMLVYIRWVPRLVPANPGLAAE</sequence>
<evidence type="ECO:0000256" key="5">
    <source>
        <dbReference type="ARBA" id="ARBA00022692"/>
    </source>
</evidence>
<dbReference type="GO" id="GO:0015297">
    <property type="term" value="F:antiporter activity"/>
    <property type="evidence" value="ECO:0007669"/>
    <property type="project" value="InterPro"/>
</dbReference>
<keyword evidence="4" id="KW-1003">Cell membrane</keyword>
<feature type="transmembrane region" description="Helical" evidence="8">
    <location>
        <begin position="68"/>
        <end position="90"/>
    </location>
</feature>
<dbReference type="GO" id="GO:0005886">
    <property type="term" value="C:plasma membrane"/>
    <property type="evidence" value="ECO:0007669"/>
    <property type="project" value="UniProtKB-SubCell"/>
</dbReference>